<reference evidence="1 2" key="1">
    <citation type="submission" date="2021-06" db="EMBL/GenBank/DDBJ databases">
        <title>Caerostris extrusa draft genome.</title>
        <authorList>
            <person name="Kono N."/>
            <person name="Arakawa K."/>
        </authorList>
    </citation>
    <scope>NUCLEOTIDE SEQUENCE [LARGE SCALE GENOMIC DNA]</scope>
</reference>
<keyword evidence="2" id="KW-1185">Reference proteome</keyword>
<name>A0AAV4W9P3_CAEEX</name>
<evidence type="ECO:0000313" key="2">
    <source>
        <dbReference type="Proteomes" id="UP001054945"/>
    </source>
</evidence>
<accession>A0AAV4W9P3</accession>
<gene>
    <name evidence="1" type="ORF">CEXT_476191</name>
</gene>
<protein>
    <submittedName>
        <fullName evidence="1">Uncharacterized protein</fullName>
    </submittedName>
</protein>
<dbReference type="AlphaFoldDB" id="A0AAV4W9P3"/>
<sequence length="69" mass="8197">MNSSVEIHSYARYGIMLWFGISLNNYADFRLLCRRNTKTEKYWDKTLDPDVRYYSGTIGNKFNLMDDST</sequence>
<dbReference type="Proteomes" id="UP001054945">
    <property type="component" value="Unassembled WGS sequence"/>
</dbReference>
<comment type="caution">
    <text evidence="1">The sequence shown here is derived from an EMBL/GenBank/DDBJ whole genome shotgun (WGS) entry which is preliminary data.</text>
</comment>
<dbReference type="EMBL" id="BPLR01015889">
    <property type="protein sequence ID" value="GIY79447.1"/>
    <property type="molecule type" value="Genomic_DNA"/>
</dbReference>
<evidence type="ECO:0000313" key="1">
    <source>
        <dbReference type="EMBL" id="GIY79447.1"/>
    </source>
</evidence>
<organism evidence="1 2">
    <name type="scientific">Caerostris extrusa</name>
    <name type="common">Bark spider</name>
    <name type="synonym">Caerostris bankana</name>
    <dbReference type="NCBI Taxonomy" id="172846"/>
    <lineage>
        <taxon>Eukaryota</taxon>
        <taxon>Metazoa</taxon>
        <taxon>Ecdysozoa</taxon>
        <taxon>Arthropoda</taxon>
        <taxon>Chelicerata</taxon>
        <taxon>Arachnida</taxon>
        <taxon>Araneae</taxon>
        <taxon>Araneomorphae</taxon>
        <taxon>Entelegynae</taxon>
        <taxon>Araneoidea</taxon>
        <taxon>Araneidae</taxon>
        <taxon>Caerostris</taxon>
    </lineage>
</organism>
<proteinExistence type="predicted"/>